<sequence>MGSPHELLLAGEVRVSDLPDARFDFGAPPPPPQQRPTLEELRRRLAAMEPEGLDQGVGGLVGDPEDGADFGARHGRGAEGAEVDGEAPSQTAALNQHLAASFKASLDRVGAAYCPMLTQAAAMGSAASRPGEGEDMD</sequence>
<reference evidence="2" key="1">
    <citation type="submission" date="2021-01" db="EMBL/GenBank/DDBJ databases">
        <authorList>
            <person name="Corre E."/>
            <person name="Pelletier E."/>
            <person name="Niang G."/>
            <person name="Scheremetjew M."/>
            <person name="Finn R."/>
            <person name="Kale V."/>
            <person name="Holt S."/>
            <person name="Cochrane G."/>
            <person name="Meng A."/>
            <person name="Brown T."/>
            <person name="Cohen L."/>
        </authorList>
    </citation>
    <scope>NUCLEOTIDE SEQUENCE</scope>
    <source>
        <strain evidence="2">379</strain>
    </source>
</reference>
<accession>A0A7S3WDJ8</accession>
<gene>
    <name evidence="2" type="ORF">EHUX00137_LOCUS17309</name>
</gene>
<evidence type="ECO:0000256" key="1">
    <source>
        <dbReference type="SAM" id="MobiDB-lite"/>
    </source>
</evidence>
<name>A0A7S3WDJ8_EMIHU</name>
<proteinExistence type="predicted"/>
<feature type="region of interest" description="Disordered" evidence="1">
    <location>
        <begin position="50"/>
        <end position="92"/>
    </location>
</feature>
<dbReference type="AlphaFoldDB" id="A0A7S3WDJ8"/>
<evidence type="ECO:0000313" key="2">
    <source>
        <dbReference type="EMBL" id="CAE0549194.1"/>
    </source>
</evidence>
<dbReference type="EMBL" id="HBIR01022638">
    <property type="protein sequence ID" value="CAE0549194.1"/>
    <property type="molecule type" value="Transcribed_RNA"/>
</dbReference>
<protein>
    <submittedName>
        <fullName evidence="2">Uncharacterized protein</fullName>
    </submittedName>
</protein>
<organism evidence="2">
    <name type="scientific">Emiliania huxleyi</name>
    <name type="common">Coccolithophore</name>
    <name type="synonym">Pontosphaera huxleyi</name>
    <dbReference type="NCBI Taxonomy" id="2903"/>
    <lineage>
        <taxon>Eukaryota</taxon>
        <taxon>Haptista</taxon>
        <taxon>Haptophyta</taxon>
        <taxon>Prymnesiophyceae</taxon>
        <taxon>Isochrysidales</taxon>
        <taxon>Noelaerhabdaceae</taxon>
        <taxon>Emiliania</taxon>
    </lineage>
</organism>